<evidence type="ECO:0000256" key="1">
    <source>
        <dbReference type="SAM" id="MobiDB-lite"/>
    </source>
</evidence>
<evidence type="ECO:0000313" key="2">
    <source>
        <dbReference type="EMBL" id="OWM64920.1"/>
    </source>
</evidence>
<organism evidence="2 3">
    <name type="scientific">Punica granatum</name>
    <name type="common">Pomegranate</name>
    <dbReference type="NCBI Taxonomy" id="22663"/>
    <lineage>
        <taxon>Eukaryota</taxon>
        <taxon>Viridiplantae</taxon>
        <taxon>Streptophyta</taxon>
        <taxon>Embryophyta</taxon>
        <taxon>Tracheophyta</taxon>
        <taxon>Spermatophyta</taxon>
        <taxon>Magnoliopsida</taxon>
        <taxon>eudicotyledons</taxon>
        <taxon>Gunneridae</taxon>
        <taxon>Pentapetalae</taxon>
        <taxon>rosids</taxon>
        <taxon>malvids</taxon>
        <taxon>Myrtales</taxon>
        <taxon>Lythraceae</taxon>
        <taxon>Punica</taxon>
    </lineage>
</organism>
<protein>
    <submittedName>
        <fullName evidence="2">Uncharacterized protein</fullName>
    </submittedName>
</protein>
<comment type="caution">
    <text evidence="2">The sequence shown here is derived from an EMBL/GenBank/DDBJ whole genome shotgun (WGS) entry which is preliminary data.</text>
</comment>
<name>A0A218VXW9_PUNGR</name>
<feature type="region of interest" description="Disordered" evidence="1">
    <location>
        <begin position="1"/>
        <end position="40"/>
    </location>
</feature>
<accession>A0A218VXW9</accession>
<gene>
    <name evidence="2" type="ORF">CDL15_Pgr028637</name>
</gene>
<proteinExistence type="predicted"/>
<reference evidence="3" key="1">
    <citation type="journal article" date="2017" name="Plant J.">
        <title>The pomegranate (Punica granatum L.) genome and the genomics of punicalagin biosynthesis.</title>
        <authorList>
            <person name="Qin G."/>
            <person name="Xu C."/>
            <person name="Ming R."/>
            <person name="Tang H."/>
            <person name="Guyot R."/>
            <person name="Kramer E.M."/>
            <person name="Hu Y."/>
            <person name="Yi X."/>
            <person name="Qi Y."/>
            <person name="Xu X."/>
            <person name="Gao Z."/>
            <person name="Pan H."/>
            <person name="Jian J."/>
            <person name="Tian Y."/>
            <person name="Yue Z."/>
            <person name="Xu Y."/>
        </authorList>
    </citation>
    <scope>NUCLEOTIDE SEQUENCE [LARGE SCALE GENOMIC DNA]</scope>
    <source>
        <strain evidence="3">cv. Dabenzi</strain>
    </source>
</reference>
<dbReference type="EMBL" id="MTKT01005739">
    <property type="protein sequence ID" value="OWM64920.1"/>
    <property type="molecule type" value="Genomic_DNA"/>
</dbReference>
<evidence type="ECO:0000313" key="3">
    <source>
        <dbReference type="Proteomes" id="UP000197138"/>
    </source>
</evidence>
<dbReference type="Proteomes" id="UP000197138">
    <property type="component" value="Unassembled WGS sequence"/>
</dbReference>
<dbReference type="AlphaFoldDB" id="A0A218VXW9"/>
<sequence length="73" mass="7767">MVLGWGDGAHEVSSGEAEDEDGGPIRIASDADPFVGGGRNSPVEARVVRDLVEEVEEGLLVLDWLGLHRPTTQ</sequence>